<keyword evidence="2" id="KW-0808">Transferase</keyword>
<sequence length="427" mass="47636">MPAAPHSFAYLFERFPSFVQTFVYREAVEMVRQGMNPWLVSLRRPDDPGDLAEKLDVEVFYAPEEKELRAEVDGQRKQRKLSWRPHKAIPRHRHEPDAQRMFEAIWLGPRLREKGIRHVHAHFGGVAARTAWWLRKLYGIGYSFTGHANDIFCDTDFPVSNADLVRDARFVVTETDYARRWMEKKYPWAKGKVFRVFNGVATDGFPAKEPASGVPRIISVGRYVEKKGFGDLIQACGLLRDRGIDFVCGIVGGGPLEAQLQSQITEAKLDQQVQLLGPRSQNEVRRMLAAAQLFVLACVPEKDGGSDNLPTVIMEAMLARTPVISTELAGVPEMITPGQDGLLVLPQNPVALAEAMAGLLTDPSNAERLGQKGRTTAEEKFAVDKTTGILKHLLAERAPTVIPDAARRLDPSIPVPSVATRLLQLFR</sequence>
<dbReference type="PANTHER" id="PTHR12526:SF630">
    <property type="entry name" value="GLYCOSYLTRANSFERASE"/>
    <property type="match status" value="1"/>
</dbReference>
<dbReference type="Gene3D" id="3.40.50.2000">
    <property type="entry name" value="Glycogen Phosphorylase B"/>
    <property type="match status" value="2"/>
</dbReference>
<dbReference type="eggNOG" id="COG0438">
    <property type="taxonomic scope" value="Bacteria"/>
</dbReference>
<dbReference type="CDD" id="cd03801">
    <property type="entry name" value="GT4_PimA-like"/>
    <property type="match status" value="1"/>
</dbReference>
<protein>
    <submittedName>
        <fullName evidence="2">Glycosyl transferase group 1</fullName>
    </submittedName>
</protein>
<dbReference type="GO" id="GO:0016757">
    <property type="term" value="F:glycosyltransferase activity"/>
    <property type="evidence" value="ECO:0007669"/>
    <property type="project" value="InterPro"/>
</dbReference>
<dbReference type="InParanoid" id="B4D6F7"/>
<name>B4D6F7_9BACT</name>
<dbReference type="RefSeq" id="WP_006981819.1">
    <property type="nucleotide sequence ID" value="NZ_ABVL01000015.1"/>
</dbReference>
<dbReference type="Proteomes" id="UP000005824">
    <property type="component" value="Unassembled WGS sequence"/>
</dbReference>
<dbReference type="SUPFAM" id="SSF53756">
    <property type="entry name" value="UDP-Glycosyltransferase/glycogen phosphorylase"/>
    <property type="match status" value="1"/>
</dbReference>
<evidence type="ECO:0000313" key="3">
    <source>
        <dbReference type="Proteomes" id="UP000005824"/>
    </source>
</evidence>
<dbReference type="STRING" id="497964.CfE428DRAFT_4497"/>
<proteinExistence type="predicted"/>
<dbReference type="AlphaFoldDB" id="B4D6F7"/>
<evidence type="ECO:0000259" key="1">
    <source>
        <dbReference type="Pfam" id="PF00534"/>
    </source>
</evidence>
<feature type="domain" description="Glycosyl transferase family 1" evidence="1">
    <location>
        <begin position="212"/>
        <end position="375"/>
    </location>
</feature>
<dbReference type="Pfam" id="PF00534">
    <property type="entry name" value="Glycos_transf_1"/>
    <property type="match status" value="1"/>
</dbReference>
<dbReference type="PANTHER" id="PTHR12526">
    <property type="entry name" value="GLYCOSYLTRANSFERASE"/>
    <property type="match status" value="1"/>
</dbReference>
<dbReference type="EMBL" id="ABVL01000015">
    <property type="protein sequence ID" value="EDY18066.1"/>
    <property type="molecule type" value="Genomic_DNA"/>
</dbReference>
<reference evidence="2 3" key="1">
    <citation type="journal article" date="2011" name="J. Bacteriol.">
        <title>Genome sequence of Chthoniobacter flavus Ellin428, an aerobic heterotrophic soil bacterium.</title>
        <authorList>
            <person name="Kant R."/>
            <person name="van Passel M.W."/>
            <person name="Palva A."/>
            <person name="Lucas S."/>
            <person name="Lapidus A."/>
            <person name="Glavina Del Rio T."/>
            <person name="Dalin E."/>
            <person name="Tice H."/>
            <person name="Bruce D."/>
            <person name="Goodwin L."/>
            <person name="Pitluck S."/>
            <person name="Larimer F.W."/>
            <person name="Land M.L."/>
            <person name="Hauser L."/>
            <person name="Sangwan P."/>
            <person name="de Vos W.M."/>
            <person name="Janssen P.H."/>
            <person name="Smidt H."/>
        </authorList>
    </citation>
    <scope>NUCLEOTIDE SEQUENCE [LARGE SCALE GENOMIC DNA]</scope>
    <source>
        <strain evidence="2 3">Ellin428</strain>
    </source>
</reference>
<accession>B4D6F7</accession>
<evidence type="ECO:0000313" key="2">
    <source>
        <dbReference type="EMBL" id="EDY18066.1"/>
    </source>
</evidence>
<dbReference type="InterPro" id="IPR001296">
    <property type="entry name" value="Glyco_trans_1"/>
</dbReference>
<keyword evidence="3" id="KW-1185">Reference proteome</keyword>
<comment type="caution">
    <text evidence="2">The sequence shown here is derived from an EMBL/GenBank/DDBJ whole genome shotgun (WGS) entry which is preliminary data.</text>
</comment>
<organism evidence="2 3">
    <name type="scientific">Chthoniobacter flavus Ellin428</name>
    <dbReference type="NCBI Taxonomy" id="497964"/>
    <lineage>
        <taxon>Bacteria</taxon>
        <taxon>Pseudomonadati</taxon>
        <taxon>Verrucomicrobiota</taxon>
        <taxon>Spartobacteria</taxon>
        <taxon>Chthoniobacterales</taxon>
        <taxon>Chthoniobacteraceae</taxon>
        <taxon>Chthoniobacter</taxon>
    </lineage>
</organism>
<gene>
    <name evidence="2" type="ORF">CfE428DRAFT_4497</name>
</gene>